<accession>A0ABV5GQB5</accession>
<feature type="domain" description="Gp5/Type VI secretion system Vgr protein OB-fold" evidence="1">
    <location>
        <begin position="84"/>
        <end position="156"/>
    </location>
</feature>
<dbReference type="Gene3D" id="2.40.50.230">
    <property type="entry name" value="Gp5 N-terminal domain"/>
    <property type="match status" value="1"/>
</dbReference>
<gene>
    <name evidence="2" type="ORF">ACFFVF_13795</name>
</gene>
<keyword evidence="3" id="KW-1185">Reference proteome</keyword>
<evidence type="ECO:0000313" key="2">
    <source>
        <dbReference type="EMBL" id="MFB9097590.1"/>
    </source>
</evidence>
<dbReference type="EMBL" id="JBHMEY010000060">
    <property type="protein sequence ID" value="MFB9097590.1"/>
    <property type="molecule type" value="Genomic_DNA"/>
</dbReference>
<sequence>AKGDSDETGLRIGDVVSIQEPAFSMTGNLLDGLQEQNFGSYIITDITHVCEESGSYHNTFQAVPDTVLAPPYGNVHNHPTADTQPAVVTDNNDPSGLGRVQVKFAWQDGNSPWIRMINPHAGGGKGMYFIPEIGEEVLVGFEAGNAEKPFVLGAMYNGSASSAYATSGNDKKVIQTRSGCKIIIDDAVGSIFLEDPSGNSVLLDGNKNISINAPKNFTVNAGENIIYSAGGNIVSSAQKNINIIAGESITELANEDYSLTASNIFETAQIGRSSKAKSITENMEKGNIISSKEAIHVESAKEVNVNSGKKVNMQ</sequence>
<dbReference type="SUPFAM" id="SSF69349">
    <property type="entry name" value="Phage fibre proteins"/>
    <property type="match status" value="1"/>
</dbReference>
<dbReference type="InterPro" id="IPR037026">
    <property type="entry name" value="Vgr_OB-fold_dom_sf"/>
</dbReference>
<comment type="caution">
    <text evidence="2">The sequence shown here is derived from an EMBL/GenBank/DDBJ whole genome shotgun (WGS) entry which is preliminary data.</text>
</comment>
<dbReference type="RefSeq" id="WP_379678086.1">
    <property type="nucleotide sequence ID" value="NZ_JBHMEY010000060.1"/>
</dbReference>
<organism evidence="2 3">
    <name type="scientific">Flavobacterium jumunjinense</name>
    <dbReference type="NCBI Taxonomy" id="998845"/>
    <lineage>
        <taxon>Bacteria</taxon>
        <taxon>Pseudomonadati</taxon>
        <taxon>Bacteroidota</taxon>
        <taxon>Flavobacteriia</taxon>
        <taxon>Flavobacteriales</taxon>
        <taxon>Flavobacteriaceae</taxon>
        <taxon>Flavobacterium</taxon>
    </lineage>
</organism>
<dbReference type="InterPro" id="IPR006531">
    <property type="entry name" value="Gp5/Vgr_OB"/>
</dbReference>
<proteinExistence type="predicted"/>
<dbReference type="Proteomes" id="UP001589607">
    <property type="component" value="Unassembled WGS sequence"/>
</dbReference>
<dbReference type="SUPFAM" id="SSF69255">
    <property type="entry name" value="gp5 N-terminal domain-like"/>
    <property type="match status" value="1"/>
</dbReference>
<reference evidence="2 3" key="1">
    <citation type="submission" date="2024-09" db="EMBL/GenBank/DDBJ databases">
        <authorList>
            <person name="Sun Q."/>
            <person name="Mori K."/>
        </authorList>
    </citation>
    <scope>NUCLEOTIDE SEQUENCE [LARGE SCALE GENOMIC DNA]</scope>
    <source>
        <strain evidence="2 3">CECT 7955</strain>
    </source>
</reference>
<feature type="non-terminal residue" evidence="2">
    <location>
        <position position="1"/>
    </location>
</feature>
<evidence type="ECO:0000313" key="3">
    <source>
        <dbReference type="Proteomes" id="UP001589607"/>
    </source>
</evidence>
<dbReference type="Pfam" id="PF04717">
    <property type="entry name" value="Phage_base_V"/>
    <property type="match status" value="1"/>
</dbReference>
<evidence type="ECO:0000259" key="1">
    <source>
        <dbReference type="Pfam" id="PF04717"/>
    </source>
</evidence>
<protein>
    <submittedName>
        <fullName evidence="2">Phage baseplate assembly protein V</fullName>
    </submittedName>
</protein>
<name>A0ABV5GQB5_9FLAO</name>